<dbReference type="PANTHER" id="PTHR47504:SF6">
    <property type="entry name" value="ARAC-FAMILY TRANSCRIPTIONAL REGULATOR"/>
    <property type="match status" value="1"/>
</dbReference>
<keyword evidence="3" id="KW-0804">Transcription</keyword>
<dbReference type="PROSITE" id="PS01124">
    <property type="entry name" value="HTH_ARAC_FAMILY_2"/>
    <property type="match status" value="1"/>
</dbReference>
<keyword evidence="2" id="KW-0238">DNA-binding</keyword>
<dbReference type="Pfam" id="PF12833">
    <property type="entry name" value="HTH_18"/>
    <property type="match status" value="1"/>
</dbReference>
<keyword evidence="1" id="KW-0805">Transcription regulation</keyword>
<dbReference type="SMART" id="SM00342">
    <property type="entry name" value="HTH_ARAC"/>
    <property type="match status" value="1"/>
</dbReference>
<dbReference type="GO" id="GO:0003700">
    <property type="term" value="F:DNA-binding transcription factor activity"/>
    <property type="evidence" value="ECO:0007669"/>
    <property type="project" value="InterPro"/>
</dbReference>
<reference evidence="5 6" key="1">
    <citation type="submission" date="2015-09" db="EMBL/GenBank/DDBJ databases">
        <authorList>
            <consortium name="Pathogen Informatics"/>
        </authorList>
    </citation>
    <scope>NUCLEOTIDE SEQUENCE [LARGE SCALE GENOMIC DNA]</scope>
    <source>
        <strain evidence="5 6">2789STDY5834856</strain>
    </source>
</reference>
<evidence type="ECO:0000313" key="5">
    <source>
        <dbReference type="EMBL" id="CUN51886.1"/>
    </source>
</evidence>
<evidence type="ECO:0000256" key="1">
    <source>
        <dbReference type="ARBA" id="ARBA00023015"/>
    </source>
</evidence>
<proteinExistence type="predicted"/>
<dbReference type="OrthoDB" id="9801721at2"/>
<organism evidence="5 6">
    <name type="scientific">Clostridium disporicum</name>
    <dbReference type="NCBI Taxonomy" id="84024"/>
    <lineage>
        <taxon>Bacteria</taxon>
        <taxon>Bacillati</taxon>
        <taxon>Bacillota</taxon>
        <taxon>Clostridia</taxon>
        <taxon>Eubacteriales</taxon>
        <taxon>Clostridiaceae</taxon>
        <taxon>Clostridium</taxon>
    </lineage>
</organism>
<dbReference type="EMBL" id="CYZX01000001">
    <property type="protein sequence ID" value="CUN51886.1"/>
    <property type="molecule type" value="Genomic_DNA"/>
</dbReference>
<dbReference type="GO" id="GO:0043565">
    <property type="term" value="F:sequence-specific DNA binding"/>
    <property type="evidence" value="ECO:0007669"/>
    <property type="project" value="InterPro"/>
</dbReference>
<gene>
    <name evidence="5" type="primary">tetD_1</name>
    <name evidence="5" type="ORF">ERS852471_00051</name>
</gene>
<dbReference type="InterPro" id="IPR050959">
    <property type="entry name" value="MarA-like"/>
</dbReference>
<dbReference type="RefSeq" id="WP_084758915.1">
    <property type="nucleotide sequence ID" value="NZ_CABIXQ010000001.1"/>
</dbReference>
<dbReference type="SUPFAM" id="SSF46689">
    <property type="entry name" value="Homeodomain-like"/>
    <property type="match status" value="2"/>
</dbReference>
<evidence type="ECO:0000259" key="4">
    <source>
        <dbReference type="PROSITE" id="PS01124"/>
    </source>
</evidence>
<dbReference type="InterPro" id="IPR018060">
    <property type="entry name" value="HTH_AraC"/>
</dbReference>
<name>A0A173XLR0_9CLOT</name>
<dbReference type="AlphaFoldDB" id="A0A173XLR0"/>
<protein>
    <submittedName>
        <fullName evidence="5">AraC family transcriptional regulator</fullName>
    </submittedName>
</protein>
<evidence type="ECO:0000256" key="3">
    <source>
        <dbReference type="ARBA" id="ARBA00023163"/>
    </source>
</evidence>
<evidence type="ECO:0000256" key="2">
    <source>
        <dbReference type="ARBA" id="ARBA00023125"/>
    </source>
</evidence>
<dbReference type="InterPro" id="IPR009057">
    <property type="entry name" value="Homeodomain-like_sf"/>
</dbReference>
<evidence type="ECO:0000313" key="6">
    <source>
        <dbReference type="Proteomes" id="UP000095594"/>
    </source>
</evidence>
<accession>A0A173XLR0</accession>
<sequence length="367" mass="43191">MQKNNIEEIIDYIEDNLSNDISLTDIATRVNYSPFYCSTSFRKYIGISIKKYILKRRLQCAADDLCLTKLRIIDIAYKYCYSSQEAFSRAFLSCYGISPYEYRKNKLPASQFNSKITYNNESDNQGDVMKNEIINTIQEEIYSKYESNVLHILNGSCMMDEFKKKKWCNENFTYVSFNEAMCWGEADEEIFSQAFIEKRVQSLNGTIEQYRDIVLNPLEPLFKNEFDTIVLWFGDDMFCQMNMLTILAYLEQSNFDGDVLFCMAIESSDEMLPNAYEIDINGSYQRYKSIICNKQMPNEKLMPGLYQATLLYLNYLNKDSEINRYIIEHINKSEKQLINELFSNFPQYGLGDLQYKMLIKNINKTYQ</sequence>
<dbReference type="Gene3D" id="1.10.10.60">
    <property type="entry name" value="Homeodomain-like"/>
    <property type="match status" value="2"/>
</dbReference>
<dbReference type="Proteomes" id="UP000095594">
    <property type="component" value="Unassembled WGS sequence"/>
</dbReference>
<dbReference type="PANTHER" id="PTHR47504">
    <property type="entry name" value="RIGHT ORIGIN-BINDING PROTEIN"/>
    <property type="match status" value="1"/>
</dbReference>
<feature type="domain" description="HTH araC/xylS-type" evidence="4">
    <location>
        <begin position="7"/>
        <end position="105"/>
    </location>
</feature>